<dbReference type="InterPro" id="IPR044230">
    <property type="entry name" value="GTF3C4"/>
</dbReference>
<evidence type="ECO:0000313" key="3">
    <source>
        <dbReference type="EMBL" id="KAG2223714.1"/>
    </source>
</evidence>
<dbReference type="GO" id="GO:0006384">
    <property type="term" value="P:transcription initiation at RNA polymerase III promoter"/>
    <property type="evidence" value="ECO:0007669"/>
    <property type="project" value="InterPro"/>
</dbReference>
<dbReference type="InterPro" id="IPR024761">
    <property type="entry name" value="TFIIIC_delta_N"/>
</dbReference>
<dbReference type="Proteomes" id="UP000646827">
    <property type="component" value="Unassembled WGS sequence"/>
</dbReference>
<sequence>MEYRPAISLLGQPYFTDSVQWNEDDQLAICLQNGIHIMTPVFVDLRSEEDAHNHVGLNELRKGKPNAPSIMTEKETKISGPNSCALALLVQNIPIQPSIVISETYRHARWSPTGLSKLNGCVLAVITTYHQVTLYSTTKLGEYLDTCFDITPLIKEHVLGSKDKFSTSDELDHFHTLCCGWSSLIIPDLFVQKPALIALGNKSGEITIWSYHSDLGAQFCTSFRPHQSFVNSVEWTQWRVNGNRYTAYIISTCADGTSALTSVELETKVDHDTGETTIQSVIATIKKTWFESDSSYISLLSVWNDLKNGGNVIKTVLCKNARVQIGSIIIDDDDDIVDNWSEYYLEHSTMGLTGVNWSVDGSQVYLYTYDCQNISLYVDDNAKYTYNSKLSAKTNERLLNKMNQQWLIDQDKMDRETQATTNAVVPKTWSVEDSATGLFSAVLFTLRPELDMHFFPRNKLDIIYLGFIAHRERQDPNTIQEVSHTTEKYIKDPAIFYTLPIQAILYEILQYIIDEDESDGMIKWLDGVDNIMSQGHYKESTDSLAKKVFCDDRASAARILLRVQFNLQNYELAEDAIRKLSKVCRKAKSFLNQQFAATVLDYIYSLSDDRLQKLDEDDAVIILLLCDRILTQEEPIPFALEQIQTTCKRLQSYLPQVSQELEKEVEIATLLLDGQDPQETLPGREKCPGCQELVIVEKDRLGVCPSMHIWGCCNMTRRVLTSSRLRTCILCGEKSLIPGESSGLSELILQECQKCILCGSSLL</sequence>
<dbReference type="PANTHER" id="PTHR15496:SF2">
    <property type="entry name" value="GENERAL TRANSCRIPTION FACTOR 3C POLYPEPTIDE 4"/>
    <property type="match status" value="1"/>
</dbReference>
<dbReference type="PANTHER" id="PTHR15496">
    <property type="entry name" value="GENERAL TRANSCRIPTION FACTOR 3C POLYPEPTIDE 4 FAMILY"/>
    <property type="match status" value="1"/>
</dbReference>
<evidence type="ECO:0008006" key="5">
    <source>
        <dbReference type="Google" id="ProtNLM"/>
    </source>
</evidence>
<reference evidence="3 4" key="1">
    <citation type="submission" date="2020-12" db="EMBL/GenBank/DDBJ databases">
        <title>Metabolic potential, ecology and presence of endohyphal bacteria is reflected in genomic diversity of Mucoromycotina.</title>
        <authorList>
            <person name="Muszewska A."/>
            <person name="Okrasinska A."/>
            <person name="Steczkiewicz K."/>
            <person name="Drgas O."/>
            <person name="Orlowska M."/>
            <person name="Perlinska-Lenart U."/>
            <person name="Aleksandrzak-Piekarczyk T."/>
            <person name="Szatraj K."/>
            <person name="Zielenkiewicz U."/>
            <person name="Pilsyk S."/>
            <person name="Malc E."/>
            <person name="Mieczkowski P."/>
            <person name="Kruszewska J.S."/>
            <person name="Biernat P."/>
            <person name="Pawlowska J."/>
        </authorList>
    </citation>
    <scope>NUCLEOTIDE SEQUENCE [LARGE SCALE GENOMIC DNA]</scope>
    <source>
        <strain evidence="3 4">CBS 142.35</strain>
    </source>
</reference>
<evidence type="ECO:0000259" key="2">
    <source>
        <dbReference type="Pfam" id="PF12660"/>
    </source>
</evidence>
<protein>
    <recommendedName>
        <fullName evidence="5">Transcription factor IIIC 90kDa subunit N-terminal domain-containing protein</fullName>
    </recommendedName>
</protein>
<dbReference type="InterPro" id="IPR015943">
    <property type="entry name" value="WD40/YVTN_repeat-like_dom_sf"/>
</dbReference>
<dbReference type="Pfam" id="PF12657">
    <property type="entry name" value="TFIIIC_delta"/>
    <property type="match status" value="1"/>
</dbReference>
<accession>A0A8H7S6L9</accession>
<dbReference type="Gene3D" id="2.130.10.10">
    <property type="entry name" value="YVTN repeat-like/Quinoprotein amine dehydrogenase"/>
    <property type="match status" value="1"/>
</dbReference>
<dbReference type="AlphaFoldDB" id="A0A8H7S6L9"/>
<dbReference type="OrthoDB" id="6021743at2759"/>
<keyword evidence="4" id="KW-1185">Reference proteome</keyword>
<dbReference type="InterPro" id="IPR024764">
    <property type="entry name" value="TFIIIC_Znf"/>
</dbReference>
<dbReference type="GO" id="GO:0000127">
    <property type="term" value="C:transcription factor TFIIIC complex"/>
    <property type="evidence" value="ECO:0007669"/>
    <property type="project" value="InterPro"/>
</dbReference>
<feature type="domain" description="Transcription factor IIIC putative zinc-finger" evidence="2">
    <location>
        <begin position="684"/>
        <end position="761"/>
    </location>
</feature>
<comment type="caution">
    <text evidence="3">The sequence shown here is derived from an EMBL/GenBank/DDBJ whole genome shotgun (WGS) entry which is preliminary data.</text>
</comment>
<dbReference type="GO" id="GO:0004402">
    <property type="term" value="F:histone acetyltransferase activity"/>
    <property type="evidence" value="ECO:0007669"/>
    <property type="project" value="InterPro"/>
</dbReference>
<dbReference type="EMBL" id="JAEPRB010000056">
    <property type="protein sequence ID" value="KAG2223714.1"/>
    <property type="molecule type" value="Genomic_DNA"/>
</dbReference>
<gene>
    <name evidence="3" type="ORF">INT45_007292</name>
</gene>
<proteinExistence type="predicted"/>
<evidence type="ECO:0000259" key="1">
    <source>
        <dbReference type="Pfam" id="PF12657"/>
    </source>
</evidence>
<dbReference type="Pfam" id="PF12660">
    <property type="entry name" value="zf-TFIIIC"/>
    <property type="match status" value="1"/>
</dbReference>
<evidence type="ECO:0000313" key="4">
    <source>
        <dbReference type="Proteomes" id="UP000646827"/>
    </source>
</evidence>
<name>A0A8H7S6L9_9FUNG</name>
<organism evidence="3 4">
    <name type="scientific">Circinella minor</name>
    <dbReference type="NCBI Taxonomy" id="1195481"/>
    <lineage>
        <taxon>Eukaryota</taxon>
        <taxon>Fungi</taxon>
        <taxon>Fungi incertae sedis</taxon>
        <taxon>Mucoromycota</taxon>
        <taxon>Mucoromycotina</taxon>
        <taxon>Mucoromycetes</taxon>
        <taxon>Mucorales</taxon>
        <taxon>Lichtheimiaceae</taxon>
        <taxon>Circinella</taxon>
    </lineage>
</organism>
<feature type="domain" description="Transcription factor IIIC 90kDa subunit N-terminal" evidence="1">
    <location>
        <begin position="21"/>
        <end position="450"/>
    </location>
</feature>